<sequence>MHLSAFSSLCLGALVVLGSPIVQKRDIDLNEARCPDFCAGTNASDSSGIYVCGDDRLGPKTLPSTIPLGGIVGIDSTYRRFGGLCPGKYLADWWDEEKGWKYPEEKGYTIDTAGNATKFNFTLEKGVYIDRFGSEWGDFAAPAGTPYAMRSLPPKNLNMQTDSLYPYNYWVYEVRKSMVVEAGPIAPAFGQPGLGVQFRMPKNMKTLVEQGNLTRVNLTTSPNWWDLS</sequence>
<gene>
    <name evidence="3" type="ORF">CGCSCA2_v005445</name>
</gene>
<feature type="domain" description="TNT" evidence="2">
    <location>
        <begin position="122"/>
        <end position="216"/>
    </location>
</feature>
<name>A0A9P5EW55_COLSI</name>
<dbReference type="OrthoDB" id="2923349at2759"/>
<evidence type="ECO:0000259" key="2">
    <source>
        <dbReference type="Pfam" id="PF14021"/>
    </source>
</evidence>
<dbReference type="EMBL" id="QPMT01000013">
    <property type="protein sequence ID" value="KAF4860549.1"/>
    <property type="molecule type" value="Genomic_DNA"/>
</dbReference>
<dbReference type="GO" id="GO:0050135">
    <property type="term" value="F:NADP+ nucleosidase activity"/>
    <property type="evidence" value="ECO:0007669"/>
    <property type="project" value="InterPro"/>
</dbReference>
<dbReference type="PANTHER" id="PTHR42059:SF1">
    <property type="entry name" value="TNT DOMAIN-CONTAINING PROTEIN"/>
    <property type="match status" value="1"/>
</dbReference>
<evidence type="ECO:0000256" key="1">
    <source>
        <dbReference type="SAM" id="SignalP"/>
    </source>
</evidence>
<dbReference type="Pfam" id="PF14021">
    <property type="entry name" value="TNT"/>
    <property type="match status" value="1"/>
</dbReference>
<comment type="caution">
    <text evidence="3">The sequence shown here is derived from an EMBL/GenBank/DDBJ whole genome shotgun (WGS) entry which is preliminary data.</text>
</comment>
<dbReference type="PANTHER" id="PTHR42059">
    <property type="entry name" value="TNT DOMAIN-CONTAINING PROTEIN"/>
    <property type="match status" value="1"/>
</dbReference>
<proteinExistence type="predicted"/>
<keyword evidence="1" id="KW-0732">Signal</keyword>
<organism evidence="3 4">
    <name type="scientific">Colletotrichum siamense</name>
    <name type="common">Anthracnose fungus</name>
    <dbReference type="NCBI Taxonomy" id="690259"/>
    <lineage>
        <taxon>Eukaryota</taxon>
        <taxon>Fungi</taxon>
        <taxon>Dikarya</taxon>
        <taxon>Ascomycota</taxon>
        <taxon>Pezizomycotina</taxon>
        <taxon>Sordariomycetes</taxon>
        <taxon>Hypocreomycetidae</taxon>
        <taxon>Glomerellales</taxon>
        <taxon>Glomerellaceae</taxon>
        <taxon>Colletotrichum</taxon>
        <taxon>Colletotrichum gloeosporioides species complex</taxon>
    </lineage>
</organism>
<dbReference type="InterPro" id="IPR025331">
    <property type="entry name" value="TNT"/>
</dbReference>
<keyword evidence="4" id="KW-1185">Reference proteome</keyword>
<protein>
    <recommendedName>
        <fullName evidence="2">TNT domain-containing protein</fullName>
    </recommendedName>
</protein>
<reference evidence="3" key="1">
    <citation type="submission" date="2019-06" db="EMBL/GenBank/DDBJ databases">
        <authorList>
            <person name="Gan P."/>
            <person name="Shirasu K."/>
        </authorList>
    </citation>
    <scope>NUCLEOTIDE SEQUENCE [LARGE SCALE GENOMIC DNA]</scope>
    <source>
        <strain evidence="3">CAD2</strain>
    </source>
</reference>
<feature type="signal peptide" evidence="1">
    <location>
        <begin position="1"/>
        <end position="18"/>
    </location>
</feature>
<accession>A0A9P5EW55</accession>
<dbReference type="InterPro" id="IPR053024">
    <property type="entry name" value="Fungal_surface_NADase"/>
</dbReference>
<evidence type="ECO:0000313" key="4">
    <source>
        <dbReference type="Proteomes" id="UP000711996"/>
    </source>
</evidence>
<evidence type="ECO:0000313" key="3">
    <source>
        <dbReference type="EMBL" id="KAF4860549.1"/>
    </source>
</evidence>
<dbReference type="AlphaFoldDB" id="A0A9P5EW55"/>
<dbReference type="Proteomes" id="UP000711996">
    <property type="component" value="Unassembled WGS sequence"/>
</dbReference>
<feature type="chain" id="PRO_5040163273" description="TNT domain-containing protein" evidence="1">
    <location>
        <begin position="19"/>
        <end position="228"/>
    </location>
</feature>